<evidence type="ECO:0000313" key="2">
    <source>
        <dbReference type="Proteomes" id="UP000010483"/>
    </source>
</evidence>
<gene>
    <name evidence="1" type="ordered locus">Cyast_1041</name>
</gene>
<reference evidence="2" key="1">
    <citation type="journal article" date="2013" name="Proc. Natl. Acad. Sci. U.S.A.">
        <title>Improving the coverage of the cyanobacterial phylum using diversity-driven genome sequencing.</title>
        <authorList>
            <person name="Shih P.M."/>
            <person name="Wu D."/>
            <person name="Latifi A."/>
            <person name="Axen S.D."/>
            <person name="Fewer D.P."/>
            <person name="Talla E."/>
            <person name="Calteau A."/>
            <person name="Cai F."/>
            <person name="Tandeau de Marsac N."/>
            <person name="Rippka R."/>
            <person name="Herdman M."/>
            <person name="Sivonen K."/>
            <person name="Coursin T."/>
            <person name="Laurent T."/>
            <person name="Goodwin L."/>
            <person name="Nolan M."/>
            <person name="Davenport K.W."/>
            <person name="Han C.S."/>
            <person name="Rubin E.M."/>
            <person name="Eisen J.A."/>
            <person name="Woyke T."/>
            <person name="Gugger M."/>
            <person name="Kerfeld C.A."/>
        </authorList>
    </citation>
    <scope>NUCLEOTIDE SEQUENCE [LARGE SCALE GENOMIC DNA]</scope>
    <source>
        <strain evidence="2">ATCC 29140 / PCC 7202</strain>
    </source>
</reference>
<dbReference type="AlphaFoldDB" id="K9YKS4"/>
<sequence>MTNHHNYCSLPAPCVIESGILVNKEDIKKLINDLTHVHYIHTLDGKVQNEGKGWILEVFNDASQATMVVNSSLYINIQSFDYLQINQVSPQEAHFDLVQDNRTLRLIPLVRANQESSLNKDLSFESLEAMLNEVLAAKLDVQLDDDF</sequence>
<dbReference type="Proteomes" id="UP000010483">
    <property type="component" value="Chromosome"/>
</dbReference>
<evidence type="ECO:0000313" key="1">
    <source>
        <dbReference type="EMBL" id="AFZ47010.1"/>
    </source>
</evidence>
<dbReference type="STRING" id="292563.Cyast_1041"/>
<dbReference type="eggNOG" id="ENOG5031Q1V">
    <property type="taxonomic scope" value="Bacteria"/>
</dbReference>
<dbReference type="EMBL" id="CP003940">
    <property type="protein sequence ID" value="AFZ47010.1"/>
    <property type="molecule type" value="Genomic_DNA"/>
</dbReference>
<proteinExistence type="predicted"/>
<name>K9YKS4_CYASC</name>
<dbReference type="HOGENOM" id="CLU_1738627_0_0_3"/>
<dbReference type="BioCyc" id="CSTA292563:G1353-1046-MONOMER"/>
<dbReference type="KEGG" id="csn:Cyast_1041"/>
<keyword evidence="2" id="KW-1185">Reference proteome</keyword>
<protein>
    <submittedName>
        <fullName evidence="1">Uncharacterized protein</fullName>
    </submittedName>
</protein>
<accession>K9YKS4</accession>
<organism evidence="1 2">
    <name type="scientific">Cyanobacterium stanieri (strain ATCC 29140 / PCC 7202)</name>
    <dbReference type="NCBI Taxonomy" id="292563"/>
    <lineage>
        <taxon>Bacteria</taxon>
        <taxon>Bacillati</taxon>
        <taxon>Cyanobacteriota</taxon>
        <taxon>Cyanophyceae</taxon>
        <taxon>Oscillatoriophycideae</taxon>
        <taxon>Chroococcales</taxon>
        <taxon>Geminocystaceae</taxon>
        <taxon>Cyanobacterium</taxon>
    </lineage>
</organism>